<protein>
    <submittedName>
        <fullName evidence="2">Uncharacterized protein</fullName>
    </submittedName>
</protein>
<feature type="region of interest" description="Disordered" evidence="1">
    <location>
        <begin position="138"/>
        <end position="192"/>
    </location>
</feature>
<organism evidence="2 3">
    <name type="scientific">Hyaloscypha hepaticicola</name>
    <dbReference type="NCBI Taxonomy" id="2082293"/>
    <lineage>
        <taxon>Eukaryota</taxon>
        <taxon>Fungi</taxon>
        <taxon>Dikarya</taxon>
        <taxon>Ascomycota</taxon>
        <taxon>Pezizomycotina</taxon>
        <taxon>Leotiomycetes</taxon>
        <taxon>Helotiales</taxon>
        <taxon>Hyaloscyphaceae</taxon>
        <taxon>Hyaloscypha</taxon>
    </lineage>
</organism>
<reference evidence="2 3" key="1">
    <citation type="submission" date="2016-05" db="EMBL/GenBank/DDBJ databases">
        <title>A degradative enzymes factory behind the ericoid mycorrhizal symbiosis.</title>
        <authorList>
            <consortium name="DOE Joint Genome Institute"/>
            <person name="Martino E."/>
            <person name="Morin E."/>
            <person name="Grelet G."/>
            <person name="Kuo A."/>
            <person name="Kohler A."/>
            <person name="Daghino S."/>
            <person name="Barry K."/>
            <person name="Choi C."/>
            <person name="Cichocki N."/>
            <person name="Clum A."/>
            <person name="Copeland A."/>
            <person name="Hainaut M."/>
            <person name="Haridas S."/>
            <person name="Labutti K."/>
            <person name="Lindquist E."/>
            <person name="Lipzen A."/>
            <person name="Khouja H.-R."/>
            <person name="Murat C."/>
            <person name="Ohm R."/>
            <person name="Olson A."/>
            <person name="Spatafora J."/>
            <person name="Veneault-Fourrey C."/>
            <person name="Henrissat B."/>
            <person name="Grigoriev I."/>
            <person name="Martin F."/>
            <person name="Perotto S."/>
        </authorList>
    </citation>
    <scope>NUCLEOTIDE SEQUENCE [LARGE SCALE GENOMIC DNA]</scope>
    <source>
        <strain evidence="2 3">UAMH 7357</strain>
    </source>
</reference>
<evidence type="ECO:0000256" key="1">
    <source>
        <dbReference type="SAM" id="MobiDB-lite"/>
    </source>
</evidence>
<proteinExistence type="predicted"/>
<gene>
    <name evidence="2" type="ORF">NA56DRAFT_645855</name>
</gene>
<sequence length="400" mass="43433">MLCLITKGVHLEGYSKGKKTDDPSAARKNAYLTFATTLNDALHGTDYEHDIHKKEVTRMLDHLLLKHKAIVGKGGLAERQAGGRVTRALRLAFQRSLGAADLRPNLQPWRIPSPLDFDGSISEWNQWRRKAVEQKRRARLGLPPLEDSNDQGAAVEKVTGSPSKGNRDGQIQKPASQPGRNRWRSQQNTLSEEYVVDEVDQGKVPTMASDKMIQTNLDSFRVLPPGVRSASKYQWANPAARQPDARQQAFLGGLRGAAAIAAFQNPGAEPSQGFGEQSEPHAQLNKPRNFLAGRKSSATHARGSAKSVPGLVHDYSSDDLELFTNTPVDGPACGPGVQYSGVTLNGYTTSLDTRLTSSKDIARKQGSSTKTTLEEGEVEMGGVDEGDIWGEFDAARGLVG</sequence>
<name>A0A2J6Q4J4_9HELO</name>
<evidence type="ECO:0000313" key="2">
    <source>
        <dbReference type="EMBL" id="PMD21151.1"/>
    </source>
</evidence>
<keyword evidence="3" id="KW-1185">Reference proteome</keyword>
<feature type="compositionally biased region" description="Polar residues" evidence="1">
    <location>
        <begin position="173"/>
        <end position="191"/>
    </location>
</feature>
<accession>A0A2J6Q4J4</accession>
<evidence type="ECO:0000313" key="3">
    <source>
        <dbReference type="Proteomes" id="UP000235672"/>
    </source>
</evidence>
<dbReference type="Proteomes" id="UP000235672">
    <property type="component" value="Unassembled WGS sequence"/>
</dbReference>
<dbReference type="AlphaFoldDB" id="A0A2J6Q4J4"/>
<dbReference type="EMBL" id="KZ613482">
    <property type="protein sequence ID" value="PMD21151.1"/>
    <property type="molecule type" value="Genomic_DNA"/>
</dbReference>
<dbReference type="OrthoDB" id="3438628at2759"/>